<accession>A0AA38G8P4</accession>
<keyword evidence="3" id="KW-1185">Reference proteome</keyword>
<dbReference type="EMBL" id="JAHRHJ020000005">
    <property type="protein sequence ID" value="KAH9316454.1"/>
    <property type="molecule type" value="Genomic_DNA"/>
</dbReference>
<organism evidence="2 3">
    <name type="scientific">Taxus chinensis</name>
    <name type="common">Chinese yew</name>
    <name type="synonym">Taxus wallichiana var. chinensis</name>
    <dbReference type="NCBI Taxonomy" id="29808"/>
    <lineage>
        <taxon>Eukaryota</taxon>
        <taxon>Viridiplantae</taxon>
        <taxon>Streptophyta</taxon>
        <taxon>Embryophyta</taxon>
        <taxon>Tracheophyta</taxon>
        <taxon>Spermatophyta</taxon>
        <taxon>Pinopsida</taxon>
        <taxon>Pinidae</taxon>
        <taxon>Conifers II</taxon>
        <taxon>Cupressales</taxon>
        <taxon>Taxaceae</taxon>
        <taxon>Taxus</taxon>
    </lineage>
</organism>
<dbReference type="Proteomes" id="UP000824469">
    <property type="component" value="Unassembled WGS sequence"/>
</dbReference>
<feature type="non-terminal residue" evidence="2">
    <location>
        <position position="102"/>
    </location>
</feature>
<gene>
    <name evidence="2" type="ORF">KI387_025081</name>
</gene>
<feature type="region of interest" description="Disordered" evidence="1">
    <location>
        <begin position="75"/>
        <end position="102"/>
    </location>
</feature>
<feature type="non-terminal residue" evidence="2">
    <location>
        <position position="1"/>
    </location>
</feature>
<comment type="caution">
    <text evidence="2">The sequence shown here is derived from an EMBL/GenBank/DDBJ whole genome shotgun (WGS) entry which is preliminary data.</text>
</comment>
<evidence type="ECO:0000256" key="1">
    <source>
        <dbReference type="SAM" id="MobiDB-lite"/>
    </source>
</evidence>
<reference evidence="2 3" key="1">
    <citation type="journal article" date="2021" name="Nat. Plants">
        <title>The Taxus genome provides insights into paclitaxel biosynthesis.</title>
        <authorList>
            <person name="Xiong X."/>
            <person name="Gou J."/>
            <person name="Liao Q."/>
            <person name="Li Y."/>
            <person name="Zhou Q."/>
            <person name="Bi G."/>
            <person name="Li C."/>
            <person name="Du R."/>
            <person name="Wang X."/>
            <person name="Sun T."/>
            <person name="Guo L."/>
            <person name="Liang H."/>
            <person name="Lu P."/>
            <person name="Wu Y."/>
            <person name="Zhang Z."/>
            <person name="Ro D.K."/>
            <person name="Shang Y."/>
            <person name="Huang S."/>
            <person name="Yan J."/>
        </authorList>
    </citation>
    <scope>NUCLEOTIDE SEQUENCE [LARGE SCALE GENOMIC DNA]</scope>
    <source>
        <strain evidence="2">Ta-2019</strain>
    </source>
</reference>
<name>A0AA38G8P4_TAXCH</name>
<feature type="compositionally biased region" description="Acidic residues" evidence="1">
    <location>
        <begin position="75"/>
        <end position="88"/>
    </location>
</feature>
<protein>
    <submittedName>
        <fullName evidence="2">Uncharacterized protein</fullName>
    </submittedName>
</protein>
<evidence type="ECO:0000313" key="3">
    <source>
        <dbReference type="Proteomes" id="UP000824469"/>
    </source>
</evidence>
<evidence type="ECO:0000313" key="2">
    <source>
        <dbReference type="EMBL" id="KAH9316454.1"/>
    </source>
</evidence>
<dbReference type="AlphaFoldDB" id="A0AA38G8P4"/>
<sequence length="102" mass="11123">IVPGAPIRYRGDEAEIFLPILVMADPLEETRNPWDNVDDVGVGEGFVEWMVEAWVVQVAEERSEVGVEEDEVVLVGEEEEASGGDEGGDGGVENRYSPFTGK</sequence>
<proteinExistence type="predicted"/>